<dbReference type="RefSeq" id="WP_346160783.1">
    <property type="nucleotide sequence ID" value="NZ_BAAABZ010000071.1"/>
</dbReference>
<dbReference type="InterPro" id="IPR045677">
    <property type="entry name" value="DUF6197"/>
</dbReference>
<sequence length="144" mass="15465">MPSSTGTILRTTRQIVSYYGLWTGEQFATNDGRLDLCAAIYRAVTGSTPNCFLDDEDMALLLIETNPDVWDAIRMVSAVLPTQPCTTEITPGYEVPDYVEHVSNWAATAPVFADQPPTVSEVIGLLTRAADTADNLAAALPTAA</sequence>
<proteinExistence type="predicted"/>
<gene>
    <name evidence="1" type="ORF">GCM10010390_65130</name>
</gene>
<keyword evidence="2" id="KW-1185">Reference proteome</keyword>
<evidence type="ECO:0000313" key="2">
    <source>
        <dbReference type="Proteomes" id="UP001501576"/>
    </source>
</evidence>
<accession>A0ABN1DWF4</accession>
<dbReference type="Proteomes" id="UP001501576">
    <property type="component" value="Unassembled WGS sequence"/>
</dbReference>
<reference evidence="1 2" key="1">
    <citation type="journal article" date="2019" name="Int. J. Syst. Evol. Microbiol.">
        <title>The Global Catalogue of Microorganisms (GCM) 10K type strain sequencing project: providing services to taxonomists for standard genome sequencing and annotation.</title>
        <authorList>
            <consortium name="The Broad Institute Genomics Platform"/>
            <consortium name="The Broad Institute Genome Sequencing Center for Infectious Disease"/>
            <person name="Wu L."/>
            <person name="Ma J."/>
        </authorList>
    </citation>
    <scope>NUCLEOTIDE SEQUENCE [LARGE SCALE GENOMIC DNA]</scope>
    <source>
        <strain evidence="1 2">JCM 5052</strain>
    </source>
</reference>
<name>A0ABN1DWF4_9ACTN</name>
<evidence type="ECO:0000313" key="1">
    <source>
        <dbReference type="EMBL" id="GAA0554043.1"/>
    </source>
</evidence>
<protein>
    <submittedName>
        <fullName evidence="1">Uncharacterized protein</fullName>
    </submittedName>
</protein>
<dbReference type="EMBL" id="BAAABZ010000071">
    <property type="protein sequence ID" value="GAA0554043.1"/>
    <property type="molecule type" value="Genomic_DNA"/>
</dbReference>
<dbReference type="Pfam" id="PF19698">
    <property type="entry name" value="DUF6197"/>
    <property type="match status" value="1"/>
</dbReference>
<comment type="caution">
    <text evidence="1">The sequence shown here is derived from an EMBL/GenBank/DDBJ whole genome shotgun (WGS) entry which is preliminary data.</text>
</comment>
<organism evidence="1 2">
    <name type="scientific">Streptomyces mordarskii</name>
    <dbReference type="NCBI Taxonomy" id="1226758"/>
    <lineage>
        <taxon>Bacteria</taxon>
        <taxon>Bacillati</taxon>
        <taxon>Actinomycetota</taxon>
        <taxon>Actinomycetes</taxon>
        <taxon>Kitasatosporales</taxon>
        <taxon>Streptomycetaceae</taxon>
        <taxon>Streptomyces</taxon>
    </lineage>
</organism>